<dbReference type="AlphaFoldDB" id="A0A327KAB6"/>
<evidence type="ECO:0000313" key="2">
    <source>
        <dbReference type="EMBL" id="MTW17546.1"/>
    </source>
</evidence>
<dbReference type="GO" id="GO:0005886">
    <property type="term" value="C:plasma membrane"/>
    <property type="evidence" value="ECO:0007669"/>
    <property type="project" value="TreeGrafter"/>
</dbReference>
<evidence type="ECO:0000313" key="3">
    <source>
        <dbReference type="EMBL" id="VCU09057.1"/>
    </source>
</evidence>
<dbReference type="PANTHER" id="PTHR34980:SF3">
    <property type="entry name" value="BLR8105 PROTEIN"/>
    <property type="match status" value="1"/>
</dbReference>
<dbReference type="EMBL" id="WNKV01000011">
    <property type="protein sequence ID" value="MTW17546.1"/>
    <property type="molecule type" value="Genomic_DNA"/>
</dbReference>
<dbReference type="PANTHER" id="PTHR34980">
    <property type="entry name" value="INNER MEMBRANE PROTEIN-RELATED-RELATED"/>
    <property type="match status" value="1"/>
</dbReference>
<keyword evidence="1" id="KW-0472">Membrane</keyword>
<accession>A0A327KAB6</accession>
<dbReference type="Proteomes" id="UP000289200">
    <property type="component" value="Unassembled WGS sequence"/>
</dbReference>
<comment type="caution">
    <text evidence="3">The sequence shown here is derived from an EMBL/GenBank/DDBJ whole genome shotgun (WGS) entry which is preliminary data.</text>
</comment>
<evidence type="ECO:0000256" key="1">
    <source>
        <dbReference type="SAM" id="Phobius"/>
    </source>
</evidence>
<proteinExistence type="predicted"/>
<reference evidence="4" key="1">
    <citation type="submission" date="2018-10" db="EMBL/GenBank/DDBJ databases">
        <authorList>
            <person name="Peiro R."/>
            <person name="Begona"/>
            <person name="Cbmso G."/>
            <person name="Lopez M."/>
            <person name="Gonzalez S."/>
            <person name="Sacristan E."/>
            <person name="Castillo E."/>
        </authorList>
    </citation>
    <scope>NUCLEOTIDE SEQUENCE [LARGE SCALE GENOMIC DNA]</scope>
</reference>
<reference evidence="3" key="2">
    <citation type="submission" date="2018-10" db="EMBL/GenBank/DDBJ databases">
        <authorList>
            <person name="Peiro R."/>
            <person name="Begona"/>
            <person name="Cbmso G."/>
            <person name="Lopez M."/>
            <person name="Gonzalez S."/>
            <person name="Sacristan E."/>
            <person name="Castillo E."/>
        </authorList>
    </citation>
    <scope>NUCLEOTIDE SEQUENCE</scope>
    <source>
        <strain evidence="3">Rhod_genome</strain>
    </source>
</reference>
<protein>
    <submittedName>
        <fullName evidence="2">DUF805 domain-containing protein</fullName>
    </submittedName>
</protein>
<keyword evidence="1" id="KW-1133">Transmembrane helix</keyword>
<keyword evidence="1" id="KW-0812">Transmembrane</keyword>
<name>A0A327KAB6_9BRAD</name>
<dbReference type="InterPro" id="IPR008523">
    <property type="entry name" value="DUF805"/>
</dbReference>
<feature type="transmembrane region" description="Helical" evidence="1">
    <location>
        <begin position="103"/>
        <end position="124"/>
    </location>
</feature>
<gene>
    <name evidence="2" type="ORF">GJ689_15180</name>
    <name evidence="3" type="ORF">RHODGE_RHODGE_02230</name>
</gene>
<dbReference type="RefSeq" id="WP_111384607.1">
    <property type="nucleotide sequence ID" value="NZ_NPEW01000048.1"/>
</dbReference>
<dbReference type="Pfam" id="PF05656">
    <property type="entry name" value="DUF805"/>
    <property type="match status" value="1"/>
</dbReference>
<reference evidence="2 5" key="3">
    <citation type="submission" date="2019-11" db="EMBL/GenBank/DDBJ databases">
        <title>Whole-genome sequence of Rhodoplanes serenus DSM 18633, type strain.</title>
        <authorList>
            <person name="Kyndt J.A."/>
            <person name="Meyer T.E."/>
        </authorList>
    </citation>
    <scope>NUCLEOTIDE SEQUENCE [LARGE SCALE GENOMIC DNA]</scope>
    <source>
        <strain evidence="2 5">DSM 18633</strain>
    </source>
</reference>
<sequence>MTWRDVLFEFDGRIDRRTFWTAFLAVAVAELFCHAVVGLVADDRATSIVSLAFSYPEFAIMAKRGHDRGMPTAVPGVFFGLSVLVDFVFVIDAAGTPEQPSPLLMMLTVPWLVFAVALLVDLGFRRGTRGPNRYGPDPQGPTIYRIDRQD</sequence>
<organism evidence="3 4">
    <name type="scientific">Rhodoplanes serenus</name>
    <dbReference type="NCBI Taxonomy" id="200615"/>
    <lineage>
        <taxon>Bacteria</taxon>
        <taxon>Pseudomonadati</taxon>
        <taxon>Pseudomonadota</taxon>
        <taxon>Alphaproteobacteria</taxon>
        <taxon>Hyphomicrobiales</taxon>
        <taxon>Nitrobacteraceae</taxon>
        <taxon>Rhodoplanes</taxon>
    </lineage>
</organism>
<feature type="transmembrane region" description="Helical" evidence="1">
    <location>
        <begin position="20"/>
        <end position="41"/>
    </location>
</feature>
<evidence type="ECO:0000313" key="5">
    <source>
        <dbReference type="Proteomes" id="UP000438991"/>
    </source>
</evidence>
<dbReference type="EMBL" id="UWOC01000139">
    <property type="protein sequence ID" value="VCU09057.1"/>
    <property type="molecule type" value="Genomic_DNA"/>
</dbReference>
<feature type="transmembrane region" description="Helical" evidence="1">
    <location>
        <begin position="73"/>
        <end position="91"/>
    </location>
</feature>
<dbReference type="OrthoDB" id="9812349at2"/>
<dbReference type="Proteomes" id="UP000438991">
    <property type="component" value="Unassembled WGS sequence"/>
</dbReference>
<keyword evidence="4" id="KW-1185">Reference proteome</keyword>
<evidence type="ECO:0000313" key="4">
    <source>
        <dbReference type="Proteomes" id="UP000289200"/>
    </source>
</evidence>